<dbReference type="AlphaFoldDB" id="A0A1C0ALU1"/>
<evidence type="ECO:0000313" key="11">
    <source>
        <dbReference type="Proteomes" id="UP000093501"/>
    </source>
</evidence>
<evidence type="ECO:0000313" key="10">
    <source>
        <dbReference type="EMBL" id="OCL33761.1"/>
    </source>
</evidence>
<evidence type="ECO:0000256" key="4">
    <source>
        <dbReference type="ARBA" id="ARBA00022723"/>
    </source>
</evidence>
<dbReference type="SUPFAM" id="SSF51182">
    <property type="entry name" value="RmlC-like cupins"/>
    <property type="match status" value="1"/>
</dbReference>
<dbReference type="InterPro" id="IPR014710">
    <property type="entry name" value="RmlC-like_jellyroll"/>
</dbReference>
<dbReference type="InterPro" id="IPR011051">
    <property type="entry name" value="RmlC_Cupin_sf"/>
</dbReference>
<dbReference type="InterPro" id="IPR046457">
    <property type="entry name" value="PMI_typeI_cat"/>
</dbReference>
<comment type="catalytic activity">
    <reaction evidence="1">
        <text>D-mannose 6-phosphate = D-fructose 6-phosphate</text>
        <dbReference type="Rhea" id="RHEA:12356"/>
        <dbReference type="ChEBI" id="CHEBI:58735"/>
        <dbReference type="ChEBI" id="CHEBI:61527"/>
        <dbReference type="EC" id="5.3.1.8"/>
    </reaction>
</comment>
<dbReference type="InterPro" id="IPR016305">
    <property type="entry name" value="Mannose-6-P_Isomerase"/>
</dbReference>
<dbReference type="PANTHER" id="PTHR10309:SF0">
    <property type="entry name" value="MANNOSE-6-PHOSPHATE ISOMERASE"/>
    <property type="match status" value="1"/>
</dbReference>
<comment type="caution">
    <text evidence="10">The sequence shown here is derived from an EMBL/GenBank/DDBJ whole genome shotgun (WGS) entry which is preliminary data.</text>
</comment>
<keyword evidence="4 8" id="KW-0479">Metal-binding</keyword>
<dbReference type="GO" id="GO:0005829">
    <property type="term" value="C:cytosol"/>
    <property type="evidence" value="ECO:0007669"/>
    <property type="project" value="TreeGrafter"/>
</dbReference>
<comment type="cofactor">
    <cofactor evidence="8">
        <name>Zn(2+)</name>
        <dbReference type="ChEBI" id="CHEBI:29105"/>
    </cofactor>
    <text evidence="8">Binds 1 zinc ion per subunit.</text>
</comment>
<dbReference type="Gene3D" id="2.60.120.10">
    <property type="entry name" value="Jelly Rolls"/>
    <property type="match status" value="2"/>
</dbReference>
<dbReference type="PANTHER" id="PTHR10309">
    <property type="entry name" value="MANNOSE-6-PHOSPHATE ISOMERASE"/>
    <property type="match status" value="1"/>
</dbReference>
<protein>
    <recommendedName>
        <fullName evidence="3">mannose-6-phosphate isomerase</fullName>
        <ecNumber evidence="3">5.3.1.8</ecNumber>
    </recommendedName>
</protein>
<feature type="active site" evidence="7">
    <location>
        <position position="276"/>
    </location>
</feature>
<evidence type="ECO:0000259" key="9">
    <source>
        <dbReference type="Pfam" id="PF20511"/>
    </source>
</evidence>
<keyword evidence="6 10" id="KW-0413">Isomerase</keyword>
<evidence type="ECO:0000256" key="1">
    <source>
        <dbReference type="ARBA" id="ARBA00000757"/>
    </source>
</evidence>
<name>A0A1C0ALU1_9ACTN</name>
<organism evidence="10 11">
    <name type="scientific">Tessaracoccus lapidicaptus</name>
    <dbReference type="NCBI Taxonomy" id="1427523"/>
    <lineage>
        <taxon>Bacteria</taxon>
        <taxon>Bacillati</taxon>
        <taxon>Actinomycetota</taxon>
        <taxon>Actinomycetes</taxon>
        <taxon>Propionibacteriales</taxon>
        <taxon>Propionibacteriaceae</taxon>
        <taxon>Tessaracoccus</taxon>
    </lineage>
</organism>
<proteinExistence type="inferred from homology"/>
<dbReference type="EMBL" id="MBQD01000021">
    <property type="protein sequence ID" value="OCL33761.1"/>
    <property type="molecule type" value="Genomic_DNA"/>
</dbReference>
<accession>A0A1C0ALU1</accession>
<evidence type="ECO:0000256" key="8">
    <source>
        <dbReference type="PIRSR" id="PIRSR001480-2"/>
    </source>
</evidence>
<dbReference type="InterPro" id="IPR001250">
    <property type="entry name" value="Man6P_Isoase-1"/>
</dbReference>
<feature type="binding site" evidence="8">
    <location>
        <position position="257"/>
    </location>
    <ligand>
        <name>Zn(2+)</name>
        <dbReference type="ChEBI" id="CHEBI:29105"/>
    </ligand>
</feature>
<keyword evidence="5 8" id="KW-0862">Zinc</keyword>
<evidence type="ECO:0000256" key="6">
    <source>
        <dbReference type="ARBA" id="ARBA00023235"/>
    </source>
</evidence>
<dbReference type="GO" id="GO:0004476">
    <property type="term" value="F:mannose-6-phosphate isomerase activity"/>
    <property type="evidence" value="ECO:0007669"/>
    <property type="project" value="UniProtKB-EC"/>
</dbReference>
<evidence type="ECO:0000256" key="5">
    <source>
        <dbReference type="ARBA" id="ARBA00022833"/>
    </source>
</evidence>
<keyword evidence="11" id="KW-1185">Reference proteome</keyword>
<evidence type="ECO:0000256" key="2">
    <source>
        <dbReference type="ARBA" id="ARBA00010772"/>
    </source>
</evidence>
<dbReference type="GO" id="GO:0008270">
    <property type="term" value="F:zinc ion binding"/>
    <property type="evidence" value="ECO:0007669"/>
    <property type="project" value="InterPro"/>
</dbReference>
<gene>
    <name evidence="10" type="ORF">BCR15_03720</name>
</gene>
<dbReference type="CDD" id="cd07011">
    <property type="entry name" value="cupin_PMI_type_I_N"/>
    <property type="match status" value="1"/>
</dbReference>
<feature type="binding site" evidence="8">
    <location>
        <position position="94"/>
    </location>
    <ligand>
        <name>Zn(2+)</name>
        <dbReference type="ChEBI" id="CHEBI:29105"/>
    </ligand>
</feature>
<sequence length="392" mass="42224">MRRLTGHIQHFAWGSRTEIPEILRREPDGTPWAEYWLGTHPGGHAFLDDGRALADLVQEQPDVVGAASRELFGGRLPFLLKILSAGSPLSLQAHPSREQAVVGYARESLLGLHPDDPRRSYKDDWPKPETVVALTPFEGLLGFRDPVETAGLFEGLGVAAELASVIGPLRDRRDAPALQEVFLDVLSLDDRRHLVDHVLAAAVERLHAPGSLGEFARTAVELDEHFPGDPGILAALLLNRFRLQPGEAVALKAGVMHAYLRGTCVEIMANSDNVMRGGLTAKHIDVDGLLQVVEFEPLAPEILVASGADGIYVYPTAFPEFELWLVAPVNASAHTLPRPDSGRIALAVSGEFLLQSDGGTEHLRSGDAVFIPADEQVTVSGEGQLFVAASGA</sequence>
<dbReference type="RefSeq" id="WP_068751519.1">
    <property type="nucleotide sequence ID" value="NZ_MBQD01000021.1"/>
</dbReference>
<dbReference type="GO" id="GO:0009298">
    <property type="term" value="P:GDP-mannose biosynthetic process"/>
    <property type="evidence" value="ECO:0007669"/>
    <property type="project" value="InterPro"/>
</dbReference>
<dbReference type="NCBIfam" id="TIGR00218">
    <property type="entry name" value="manA"/>
    <property type="match status" value="1"/>
</dbReference>
<feature type="domain" description="Phosphomannose isomerase type I catalytic" evidence="9">
    <location>
        <begin position="2"/>
        <end position="144"/>
    </location>
</feature>
<dbReference type="Pfam" id="PF20511">
    <property type="entry name" value="PMI_typeI_cat"/>
    <property type="match status" value="1"/>
</dbReference>
<comment type="similarity">
    <text evidence="2">Belongs to the mannose-6-phosphate isomerase type 1 family.</text>
</comment>
<reference evidence="11" key="1">
    <citation type="submission" date="2016-07" db="EMBL/GenBank/DDBJ databases">
        <authorList>
            <person name="Florea S."/>
            <person name="Webb J.S."/>
            <person name="Jaromczyk J."/>
            <person name="Schardl C.L."/>
        </authorList>
    </citation>
    <scope>NUCLEOTIDE SEQUENCE [LARGE SCALE GENOMIC DNA]</scope>
    <source>
        <strain evidence="11">IPBSL-7</strain>
    </source>
</reference>
<dbReference type="GO" id="GO:0005975">
    <property type="term" value="P:carbohydrate metabolic process"/>
    <property type="evidence" value="ECO:0007669"/>
    <property type="project" value="InterPro"/>
</dbReference>
<dbReference type="PIRSF" id="PIRSF001480">
    <property type="entry name" value="Mannose-6-phosphate_isomerase"/>
    <property type="match status" value="1"/>
</dbReference>
<dbReference type="EC" id="5.3.1.8" evidence="3"/>
<feature type="binding site" evidence="8">
    <location>
        <position position="129"/>
    </location>
    <ligand>
        <name>Zn(2+)</name>
        <dbReference type="ChEBI" id="CHEBI:29105"/>
    </ligand>
</feature>
<dbReference type="PRINTS" id="PR00714">
    <property type="entry name" value="MAN6PISMRASE"/>
</dbReference>
<evidence type="ECO:0000256" key="3">
    <source>
        <dbReference type="ARBA" id="ARBA00011956"/>
    </source>
</evidence>
<dbReference type="Gene3D" id="1.10.441.10">
    <property type="entry name" value="Phosphomannose Isomerase, domain 2"/>
    <property type="match status" value="1"/>
</dbReference>
<feature type="binding site" evidence="8">
    <location>
        <position position="92"/>
    </location>
    <ligand>
        <name>Zn(2+)</name>
        <dbReference type="ChEBI" id="CHEBI:29105"/>
    </ligand>
</feature>
<evidence type="ECO:0000256" key="7">
    <source>
        <dbReference type="PIRSR" id="PIRSR001480-1"/>
    </source>
</evidence>
<dbReference type="Proteomes" id="UP000093501">
    <property type="component" value="Unassembled WGS sequence"/>
</dbReference>